<dbReference type="CDD" id="cd02440">
    <property type="entry name" value="AdoMet_MTases"/>
    <property type="match status" value="1"/>
</dbReference>
<dbReference type="PANTHER" id="PTHR47816">
    <property type="entry name" value="RIBOSOMAL RNA SMALL SUBUNIT METHYLTRANSFERASE C"/>
    <property type="match status" value="1"/>
</dbReference>
<dbReference type="SUPFAM" id="SSF53335">
    <property type="entry name" value="S-adenosyl-L-methionine-dependent methyltransferases"/>
    <property type="match status" value="1"/>
</dbReference>
<dbReference type="STRING" id="52770.BSZ40_06825"/>
<dbReference type="GO" id="GO:0032259">
    <property type="term" value="P:methylation"/>
    <property type="evidence" value="ECO:0007669"/>
    <property type="project" value="UniProtKB-KW"/>
</dbReference>
<evidence type="ECO:0000256" key="2">
    <source>
        <dbReference type="ARBA" id="ARBA00022679"/>
    </source>
</evidence>
<dbReference type="AlphaFoldDB" id="A0A1Q5PVD3"/>
<protein>
    <recommendedName>
        <fullName evidence="3">Methyltransferase small domain-containing protein</fullName>
    </recommendedName>
</protein>
<dbReference type="OrthoDB" id="9764961at2"/>
<gene>
    <name evidence="4" type="ORF">BSZ40_06825</name>
</gene>
<dbReference type="EMBL" id="MQVS01000006">
    <property type="protein sequence ID" value="OKL51553.1"/>
    <property type="molecule type" value="Genomic_DNA"/>
</dbReference>
<dbReference type="GO" id="GO:0008757">
    <property type="term" value="F:S-adenosylmethionine-dependent methyltransferase activity"/>
    <property type="evidence" value="ECO:0007669"/>
    <property type="project" value="InterPro"/>
</dbReference>
<dbReference type="Proteomes" id="UP000185612">
    <property type="component" value="Unassembled WGS sequence"/>
</dbReference>
<proteinExistence type="predicted"/>
<evidence type="ECO:0000256" key="1">
    <source>
        <dbReference type="ARBA" id="ARBA00022603"/>
    </source>
</evidence>
<evidence type="ECO:0000313" key="4">
    <source>
        <dbReference type="EMBL" id="OKL51553.1"/>
    </source>
</evidence>
<dbReference type="RefSeq" id="WP_073824539.1">
    <property type="nucleotide sequence ID" value="NZ_MQVS01000006.1"/>
</dbReference>
<organism evidence="4 5">
    <name type="scientific">Buchananella hordeovulneris</name>
    <dbReference type="NCBI Taxonomy" id="52770"/>
    <lineage>
        <taxon>Bacteria</taxon>
        <taxon>Bacillati</taxon>
        <taxon>Actinomycetota</taxon>
        <taxon>Actinomycetes</taxon>
        <taxon>Actinomycetales</taxon>
        <taxon>Actinomycetaceae</taxon>
        <taxon>Buchananella</taxon>
    </lineage>
</organism>
<dbReference type="InterPro" id="IPR046977">
    <property type="entry name" value="RsmC/RlmG"/>
</dbReference>
<dbReference type="PANTHER" id="PTHR47816:SF4">
    <property type="entry name" value="RIBOSOMAL RNA SMALL SUBUNIT METHYLTRANSFERASE C"/>
    <property type="match status" value="1"/>
</dbReference>
<reference evidence="5" key="1">
    <citation type="submission" date="2016-12" db="EMBL/GenBank/DDBJ databases">
        <authorList>
            <person name="Meng X."/>
        </authorList>
    </citation>
    <scope>NUCLEOTIDE SEQUENCE [LARGE SCALE GENOMIC DNA]</scope>
    <source>
        <strain evidence="5">DSM 20732</strain>
    </source>
</reference>
<dbReference type="InterPro" id="IPR007848">
    <property type="entry name" value="Small_mtfrase_dom"/>
</dbReference>
<sequence length="203" mass="21273">MDHYFSDSAAVDAARTQHEVTVAGRTWQVVGAAGVFSTGRLDPGTAVLLAHVPPPPATGYLADLGCGWGPLTLTLAAASPAAQVVAADINPLAQALTRENAARAGLPNVEVLGADAPARLRQRGIELAGLWSNPPIRIGKQALHQLLQSWLPLLAPHAPAHLVVSKNLGADSLARWLTDNGFPTIRLASAKGFRVLETRRSAD</sequence>
<keyword evidence="2" id="KW-0808">Transferase</keyword>
<comment type="caution">
    <text evidence="4">The sequence shown here is derived from an EMBL/GenBank/DDBJ whole genome shotgun (WGS) entry which is preliminary data.</text>
</comment>
<dbReference type="Gene3D" id="3.40.50.150">
    <property type="entry name" value="Vaccinia Virus protein VP39"/>
    <property type="match status" value="1"/>
</dbReference>
<keyword evidence="1" id="KW-0489">Methyltransferase</keyword>
<dbReference type="InParanoid" id="A0A1Q5PVD3"/>
<evidence type="ECO:0000313" key="5">
    <source>
        <dbReference type="Proteomes" id="UP000185612"/>
    </source>
</evidence>
<name>A0A1Q5PVD3_9ACTO</name>
<accession>A0A1Q5PVD3</accession>
<evidence type="ECO:0000259" key="3">
    <source>
        <dbReference type="Pfam" id="PF05175"/>
    </source>
</evidence>
<feature type="domain" description="Methyltransferase small" evidence="3">
    <location>
        <begin position="27"/>
        <end position="196"/>
    </location>
</feature>
<keyword evidence="5" id="KW-1185">Reference proteome</keyword>
<dbReference type="InterPro" id="IPR029063">
    <property type="entry name" value="SAM-dependent_MTases_sf"/>
</dbReference>
<dbReference type="Pfam" id="PF05175">
    <property type="entry name" value="MTS"/>
    <property type="match status" value="1"/>
</dbReference>